<dbReference type="Proteomes" id="UP000095759">
    <property type="component" value="Unassembled WGS sequence"/>
</dbReference>
<gene>
    <name evidence="3" type="ORF">AS594_38230</name>
</gene>
<dbReference type="NCBIfam" id="TIGR02593">
    <property type="entry name" value="CRISPR_cas5"/>
    <property type="match status" value="1"/>
</dbReference>
<dbReference type="InterPro" id="IPR021124">
    <property type="entry name" value="CRISPR-assoc_prot_Cas5"/>
</dbReference>
<dbReference type="Gene3D" id="3.30.70.2660">
    <property type="match status" value="1"/>
</dbReference>
<evidence type="ECO:0000256" key="1">
    <source>
        <dbReference type="ARBA" id="ARBA00023118"/>
    </source>
</evidence>
<evidence type="ECO:0000313" key="3">
    <source>
        <dbReference type="EMBL" id="OEJ21414.1"/>
    </source>
</evidence>
<name>A0A1E5NYR7_9ACTN</name>
<keyword evidence="1" id="KW-0051">Antiviral defense</keyword>
<dbReference type="STRING" id="285458.BGM19_38610"/>
<dbReference type="GO" id="GO:0043571">
    <property type="term" value="P:maintenance of CRISPR repeat elements"/>
    <property type="evidence" value="ECO:0007669"/>
    <property type="project" value="InterPro"/>
</dbReference>
<dbReference type="GO" id="GO:0003723">
    <property type="term" value="F:RNA binding"/>
    <property type="evidence" value="ECO:0007669"/>
    <property type="project" value="InterPro"/>
</dbReference>
<dbReference type="OrthoDB" id="3189549at2"/>
<evidence type="ECO:0000313" key="4">
    <source>
        <dbReference type="Proteomes" id="UP000095759"/>
    </source>
</evidence>
<organism evidence="3 4">
    <name type="scientific">Streptomyces agglomeratus</name>
    <dbReference type="NCBI Taxonomy" id="285458"/>
    <lineage>
        <taxon>Bacteria</taxon>
        <taxon>Bacillati</taxon>
        <taxon>Actinomycetota</taxon>
        <taxon>Actinomycetes</taxon>
        <taxon>Kitasatosporales</taxon>
        <taxon>Streptomycetaceae</taxon>
        <taxon>Streptomyces</taxon>
    </lineage>
</organism>
<dbReference type="GO" id="GO:0051607">
    <property type="term" value="P:defense response to virus"/>
    <property type="evidence" value="ECO:0007669"/>
    <property type="project" value="UniProtKB-KW"/>
</dbReference>
<dbReference type="InterPro" id="IPR013422">
    <property type="entry name" value="CRISPR-assoc_prot_Cas5_N"/>
</dbReference>
<protein>
    <submittedName>
        <fullName evidence="3">Type I-E CRISPR-associated protein Cas5/CasD</fullName>
    </submittedName>
</protein>
<evidence type="ECO:0000256" key="2">
    <source>
        <dbReference type="SAM" id="MobiDB-lite"/>
    </source>
</evidence>
<feature type="region of interest" description="Disordered" evidence="2">
    <location>
        <begin position="175"/>
        <end position="250"/>
    </location>
</feature>
<reference evidence="3 4" key="1">
    <citation type="submission" date="2016-08" db="EMBL/GenBank/DDBJ databases">
        <title>Complete genome sequence of Streptomyces agglomeratus strain 6-3-2, a novel anti-MRSA actinomycete isolated from Wuli of Tebit, China.</title>
        <authorList>
            <person name="Chen X."/>
        </authorList>
    </citation>
    <scope>NUCLEOTIDE SEQUENCE [LARGE SCALE GENOMIC DNA]</scope>
    <source>
        <strain evidence="3 4">6-3-2</strain>
    </source>
</reference>
<accession>A0A1E5NYR7</accession>
<sequence length="250" mass="27407">MPTCLIRLCGLMQAWGVHTPYEAHNDTLARPTKSGVIGLVCNALGYDSRHNIDNLASLHFAVRADRPGHLESDDQTAGDGDFPLDILTAARNPQLAEHPDRFRYAAPREIDPTTGASWKRNTRKTVMGNKTYIVDGSFLAGLTGPAPLIDSIHQALAQPARLPYLGRRCCPPSRPLAHGTTHHETDWPDHVPLLPNATTHHPKTWQESPNPSAAALPEQPPTTYHRRNHHNLPMTSRTTAPPAAPQEADS</sequence>
<dbReference type="EMBL" id="MEHJ01000002">
    <property type="protein sequence ID" value="OEJ21414.1"/>
    <property type="molecule type" value="Genomic_DNA"/>
</dbReference>
<dbReference type="Pfam" id="PF09704">
    <property type="entry name" value="Cas_Cas5d"/>
    <property type="match status" value="1"/>
</dbReference>
<keyword evidence="4" id="KW-1185">Reference proteome</keyword>
<proteinExistence type="predicted"/>
<dbReference type="AlphaFoldDB" id="A0A1E5NYR7"/>
<dbReference type="NCBIfam" id="TIGR01868">
    <property type="entry name" value="casD_Cas5e"/>
    <property type="match status" value="1"/>
</dbReference>
<comment type="caution">
    <text evidence="3">The sequence shown here is derived from an EMBL/GenBank/DDBJ whole genome shotgun (WGS) entry which is preliminary data.</text>
</comment>
<dbReference type="RefSeq" id="WP_069934107.1">
    <property type="nucleotide sequence ID" value="NZ_MEHJ01000002.1"/>
</dbReference>
<dbReference type="InterPro" id="IPR010147">
    <property type="entry name" value="CRISPR-assoc_prot_CasD"/>
</dbReference>